<keyword evidence="2" id="KW-0732">Signal</keyword>
<evidence type="ECO:0000313" key="3">
    <source>
        <dbReference type="EMBL" id="RKJ98203.1"/>
    </source>
</evidence>
<dbReference type="PANTHER" id="PTHR42928">
    <property type="entry name" value="TRICARBOXYLATE-BINDING PROTEIN"/>
    <property type="match status" value="1"/>
</dbReference>
<dbReference type="CDD" id="cd07012">
    <property type="entry name" value="PBP2_Bug_TTT"/>
    <property type="match status" value="1"/>
</dbReference>
<dbReference type="AlphaFoldDB" id="A0A3R7H2T0"/>
<proteinExistence type="inferred from homology"/>
<dbReference type="PANTHER" id="PTHR42928:SF5">
    <property type="entry name" value="BLR1237 PROTEIN"/>
    <property type="match status" value="1"/>
</dbReference>
<dbReference type="Proteomes" id="UP000216225">
    <property type="component" value="Unassembled WGS sequence"/>
</dbReference>
<reference evidence="3 4" key="1">
    <citation type="submission" date="2018-09" db="EMBL/GenBank/DDBJ databases">
        <title>Genome comparison of Alicycliphilus sp. BQ1, a polyurethanolytic bacterium, with its closest phylogenetic relatives Alicycliphilus denitrificans BC and K601, unable to attack polyurethane.</title>
        <authorList>
            <person name="Loza-Tavera H."/>
            <person name="Lozano L."/>
            <person name="Cevallos M."/>
            <person name="Maya-Lucas O."/>
            <person name="Garcia-Mena J."/>
            <person name="Hernandez J."/>
        </authorList>
    </citation>
    <scope>NUCLEOTIDE SEQUENCE [LARGE SCALE GENOMIC DNA]</scope>
    <source>
        <strain evidence="3 4">BQ1</strain>
    </source>
</reference>
<feature type="signal peptide" evidence="2">
    <location>
        <begin position="1"/>
        <end position="37"/>
    </location>
</feature>
<accession>A0A3R7H2T0</accession>
<dbReference type="Gene3D" id="3.40.190.150">
    <property type="entry name" value="Bordetella uptake gene, domain 1"/>
    <property type="match status" value="1"/>
</dbReference>
<dbReference type="Gene3D" id="3.40.190.10">
    <property type="entry name" value="Periplasmic binding protein-like II"/>
    <property type="match status" value="1"/>
</dbReference>
<dbReference type="InterPro" id="IPR006311">
    <property type="entry name" value="TAT_signal"/>
</dbReference>
<organism evidence="3 4">
    <name type="scientific">Alicycliphilus denitrificans</name>
    <dbReference type="NCBI Taxonomy" id="179636"/>
    <lineage>
        <taxon>Bacteria</taxon>
        <taxon>Pseudomonadati</taxon>
        <taxon>Pseudomonadota</taxon>
        <taxon>Betaproteobacteria</taxon>
        <taxon>Burkholderiales</taxon>
        <taxon>Comamonadaceae</taxon>
        <taxon>Alicycliphilus</taxon>
    </lineage>
</organism>
<protein>
    <submittedName>
        <fullName evidence="3">Tripartite tricarboxylate transporter substrate binding protein</fullName>
    </submittedName>
</protein>
<gene>
    <name evidence="3" type="ORF">CE154_000025</name>
</gene>
<comment type="caution">
    <text evidence="3">The sequence shown here is derived from an EMBL/GenBank/DDBJ whole genome shotgun (WGS) entry which is preliminary data.</text>
</comment>
<dbReference type="InterPro" id="IPR005064">
    <property type="entry name" value="BUG"/>
</dbReference>
<dbReference type="RefSeq" id="WP_094434088.1">
    <property type="nucleotide sequence ID" value="NZ_NKDB02000001.1"/>
</dbReference>
<name>A0A3R7H2T0_9BURK</name>
<sequence>MNHCDSAPARVKASRRDVLRLGVGLAAAAGLPSAALAQGGAPWPSKPIRIICGQATGSSNDATARAVGEFITARLGAPVVIENKPGAVGTIAGDTVVRSAPDGYMLLCVLHSQLAQAPVLLSKVPFDPDTDLIPIGAFGTGSSPAVVRSGLPVNSMRELIEYAKKTPVSVGNYGIGSGWQIMVTQLVKDTGAQFNIVNYRGTGPMVLDLMAGNIDVGAGSLAGLAPGLQNGKFRAIHLISGSSRNPALPNLQTWEEAGFTGEAYTATQESNMFLAPKGTPHEVIERLAAVIDASYRESPRIKTLMEQLGQVRQPWTGEDLRQFVRTTWPAYRRLTKALNLQVG</sequence>
<evidence type="ECO:0000313" key="4">
    <source>
        <dbReference type="Proteomes" id="UP000216225"/>
    </source>
</evidence>
<evidence type="ECO:0000256" key="2">
    <source>
        <dbReference type="SAM" id="SignalP"/>
    </source>
</evidence>
<feature type="chain" id="PRO_5018606345" evidence="2">
    <location>
        <begin position="38"/>
        <end position="343"/>
    </location>
</feature>
<dbReference type="SUPFAM" id="SSF53850">
    <property type="entry name" value="Periplasmic binding protein-like II"/>
    <property type="match status" value="1"/>
</dbReference>
<evidence type="ECO:0000256" key="1">
    <source>
        <dbReference type="ARBA" id="ARBA00006987"/>
    </source>
</evidence>
<dbReference type="PIRSF" id="PIRSF017082">
    <property type="entry name" value="YflP"/>
    <property type="match status" value="1"/>
</dbReference>
<dbReference type="InterPro" id="IPR042100">
    <property type="entry name" value="Bug_dom1"/>
</dbReference>
<dbReference type="EMBL" id="NKDB02000001">
    <property type="protein sequence ID" value="RKJ98203.1"/>
    <property type="molecule type" value="Genomic_DNA"/>
</dbReference>
<dbReference type="PROSITE" id="PS51318">
    <property type="entry name" value="TAT"/>
    <property type="match status" value="1"/>
</dbReference>
<dbReference type="Pfam" id="PF03401">
    <property type="entry name" value="TctC"/>
    <property type="match status" value="1"/>
</dbReference>
<comment type="similarity">
    <text evidence="1">Belongs to the UPF0065 (bug) family.</text>
</comment>